<dbReference type="SUPFAM" id="SSF109604">
    <property type="entry name" value="HD-domain/PDEase-like"/>
    <property type="match status" value="1"/>
</dbReference>
<dbReference type="CDD" id="cd19920">
    <property type="entry name" value="REC_PA4781-like"/>
    <property type="match status" value="1"/>
</dbReference>
<dbReference type="InterPro" id="IPR011006">
    <property type="entry name" value="CheY-like_superfamily"/>
</dbReference>
<sequence>MSDQGLKTILVVDDEPANITVLSGTLKDKYRVIVAKNGKQAIERIENVVTPDLILLDIMMPDMDGYELCSILKERPETKDIPIIFVSAMSEFHDEEKGLELGAIDYISKPFSPAIVLTRVRNILQLRDAQTHLEQYNKVLEERVAERTREVFVTQNITIHALASLAETRDNETGNHIRRTQYYVKTLATQLMKNGFHLDELNSENIDLMYRSAPLHDIGKVGIPDDILLKPGKLDADEFKIMMTHASLGAQALMAAQAAVGKDQTSFLRYAREIAECHHEKWDGSGYPQGLKGEEIPISGRIMALADVYEALISERVYKPSFSHDKAKEIILEGKGKHFDPKVVDAFLQTESQFKTIAAEFKD</sequence>
<evidence type="ECO:0000259" key="2">
    <source>
        <dbReference type="PROSITE" id="PS50110"/>
    </source>
</evidence>
<dbReference type="STRING" id="1137284.GCA_001418205_01210"/>
<dbReference type="PROSITE" id="PS50110">
    <property type="entry name" value="RESPONSE_REGULATORY"/>
    <property type="match status" value="1"/>
</dbReference>
<dbReference type="AlphaFoldDB" id="A0A0K6IJS5"/>
<dbReference type="InterPro" id="IPR003607">
    <property type="entry name" value="HD/PDEase_dom"/>
</dbReference>
<dbReference type="PANTHER" id="PTHR45228:SF5">
    <property type="entry name" value="CYCLIC DI-GMP PHOSPHODIESTERASE VC_1348-RELATED"/>
    <property type="match status" value="1"/>
</dbReference>
<dbReference type="GO" id="GO:0008081">
    <property type="term" value="F:phosphoric diester hydrolase activity"/>
    <property type="evidence" value="ECO:0007669"/>
    <property type="project" value="UniProtKB-ARBA"/>
</dbReference>
<dbReference type="EMBL" id="CYHG01000003">
    <property type="protein sequence ID" value="CUB03360.1"/>
    <property type="molecule type" value="Genomic_DNA"/>
</dbReference>
<dbReference type="Pfam" id="PF13487">
    <property type="entry name" value="HD_5"/>
    <property type="match status" value="1"/>
</dbReference>
<protein>
    <submittedName>
        <fullName evidence="4">Response regulator c-di-GMP phosphodiesterase, RpfG family, contains REC and HD-GYP domains</fullName>
    </submittedName>
</protein>
<accession>A0A0K6IJS5</accession>
<organism evidence="4 5">
    <name type="scientific">Marinomonas fungiae</name>
    <dbReference type="NCBI Taxonomy" id="1137284"/>
    <lineage>
        <taxon>Bacteria</taxon>
        <taxon>Pseudomonadati</taxon>
        <taxon>Pseudomonadota</taxon>
        <taxon>Gammaproteobacteria</taxon>
        <taxon>Oceanospirillales</taxon>
        <taxon>Oceanospirillaceae</taxon>
        <taxon>Marinomonas</taxon>
    </lineage>
</organism>
<name>A0A0K6IJS5_9GAMM</name>
<dbReference type="PROSITE" id="PS51832">
    <property type="entry name" value="HD_GYP"/>
    <property type="match status" value="1"/>
</dbReference>
<keyword evidence="1" id="KW-0597">Phosphoprotein</keyword>
<dbReference type="Pfam" id="PF00072">
    <property type="entry name" value="Response_reg"/>
    <property type="match status" value="1"/>
</dbReference>
<dbReference type="InterPro" id="IPR037522">
    <property type="entry name" value="HD_GYP_dom"/>
</dbReference>
<dbReference type="SMART" id="SM00471">
    <property type="entry name" value="HDc"/>
    <property type="match status" value="1"/>
</dbReference>
<dbReference type="GO" id="GO:0000160">
    <property type="term" value="P:phosphorelay signal transduction system"/>
    <property type="evidence" value="ECO:0007669"/>
    <property type="project" value="InterPro"/>
</dbReference>
<dbReference type="SMART" id="SM00448">
    <property type="entry name" value="REC"/>
    <property type="match status" value="1"/>
</dbReference>
<dbReference type="Proteomes" id="UP000182769">
    <property type="component" value="Unassembled WGS sequence"/>
</dbReference>
<reference evidence="5" key="1">
    <citation type="submission" date="2015-08" db="EMBL/GenBank/DDBJ databases">
        <authorList>
            <person name="Varghese N."/>
        </authorList>
    </citation>
    <scope>NUCLEOTIDE SEQUENCE [LARGE SCALE GENOMIC DNA]</scope>
    <source>
        <strain evidence="5">JCM 18476</strain>
    </source>
</reference>
<dbReference type="PANTHER" id="PTHR45228">
    <property type="entry name" value="CYCLIC DI-GMP PHOSPHODIESTERASE TM_0186-RELATED"/>
    <property type="match status" value="1"/>
</dbReference>
<dbReference type="Gene3D" id="1.10.3210.10">
    <property type="entry name" value="Hypothetical protein af1432"/>
    <property type="match status" value="1"/>
</dbReference>
<dbReference type="SUPFAM" id="SSF52172">
    <property type="entry name" value="CheY-like"/>
    <property type="match status" value="1"/>
</dbReference>
<proteinExistence type="predicted"/>
<dbReference type="OrthoDB" id="9816273at2"/>
<evidence type="ECO:0000259" key="3">
    <source>
        <dbReference type="PROSITE" id="PS51832"/>
    </source>
</evidence>
<feature type="domain" description="Response regulatory" evidence="2">
    <location>
        <begin position="8"/>
        <end position="124"/>
    </location>
</feature>
<dbReference type="Gene3D" id="3.40.50.2300">
    <property type="match status" value="1"/>
</dbReference>
<evidence type="ECO:0000313" key="4">
    <source>
        <dbReference type="EMBL" id="CUB03360.1"/>
    </source>
</evidence>
<dbReference type="InterPro" id="IPR001789">
    <property type="entry name" value="Sig_transdc_resp-reg_receiver"/>
</dbReference>
<dbReference type="InterPro" id="IPR052020">
    <property type="entry name" value="Cyclic_di-GMP/3'3'-cGAMP_PDE"/>
</dbReference>
<dbReference type="CDD" id="cd00077">
    <property type="entry name" value="HDc"/>
    <property type="match status" value="1"/>
</dbReference>
<evidence type="ECO:0000256" key="1">
    <source>
        <dbReference type="PROSITE-ProRule" id="PRU00169"/>
    </source>
</evidence>
<evidence type="ECO:0000313" key="5">
    <source>
        <dbReference type="Proteomes" id="UP000182769"/>
    </source>
</evidence>
<gene>
    <name evidence="4" type="ORF">Ga0061065_103211</name>
</gene>
<feature type="modified residue" description="4-aspartylphosphate" evidence="1">
    <location>
        <position position="57"/>
    </location>
</feature>
<keyword evidence="5" id="KW-1185">Reference proteome</keyword>
<feature type="domain" description="HD-GYP" evidence="3">
    <location>
        <begin position="151"/>
        <end position="363"/>
    </location>
</feature>
<dbReference type="RefSeq" id="WP_055462319.1">
    <property type="nucleotide sequence ID" value="NZ_CYHG01000003.1"/>
</dbReference>